<organism evidence="2 3">
    <name type="scientific">Oculimacula yallundae</name>
    <dbReference type="NCBI Taxonomy" id="86028"/>
    <lineage>
        <taxon>Eukaryota</taxon>
        <taxon>Fungi</taxon>
        <taxon>Dikarya</taxon>
        <taxon>Ascomycota</taxon>
        <taxon>Pezizomycotina</taxon>
        <taxon>Leotiomycetes</taxon>
        <taxon>Helotiales</taxon>
        <taxon>Ploettnerulaceae</taxon>
        <taxon>Oculimacula</taxon>
    </lineage>
</organism>
<name>A0ABR4C3X0_9HELO</name>
<evidence type="ECO:0000256" key="1">
    <source>
        <dbReference type="SAM" id="MobiDB-lite"/>
    </source>
</evidence>
<evidence type="ECO:0000313" key="2">
    <source>
        <dbReference type="EMBL" id="KAL2064614.1"/>
    </source>
</evidence>
<feature type="region of interest" description="Disordered" evidence="1">
    <location>
        <begin position="49"/>
        <end position="95"/>
    </location>
</feature>
<comment type="caution">
    <text evidence="2">The sequence shown here is derived from an EMBL/GenBank/DDBJ whole genome shotgun (WGS) entry which is preliminary data.</text>
</comment>
<feature type="compositionally biased region" description="Basic and acidic residues" evidence="1">
    <location>
        <begin position="49"/>
        <end position="88"/>
    </location>
</feature>
<dbReference type="Proteomes" id="UP001595075">
    <property type="component" value="Unassembled WGS sequence"/>
</dbReference>
<gene>
    <name evidence="2" type="ORF">VTL71DRAFT_3751</name>
</gene>
<sequence>MCKDLTNIWNCCDKKDHLGLQYCWKENCRGVEKTTSIGHGPCTTCFDKEQARKRREAEREQRKEEERREREKEREKIREKYPRNKREDSDEDEDW</sequence>
<keyword evidence="3" id="KW-1185">Reference proteome</keyword>
<evidence type="ECO:0000313" key="3">
    <source>
        <dbReference type="Proteomes" id="UP001595075"/>
    </source>
</evidence>
<reference evidence="2 3" key="1">
    <citation type="journal article" date="2024" name="Commun. Biol.">
        <title>Comparative genomic analysis of thermophilic fungi reveals convergent evolutionary adaptations and gene losses.</title>
        <authorList>
            <person name="Steindorff A.S."/>
            <person name="Aguilar-Pontes M.V."/>
            <person name="Robinson A.J."/>
            <person name="Andreopoulos B."/>
            <person name="LaButti K."/>
            <person name="Kuo A."/>
            <person name="Mondo S."/>
            <person name="Riley R."/>
            <person name="Otillar R."/>
            <person name="Haridas S."/>
            <person name="Lipzen A."/>
            <person name="Grimwood J."/>
            <person name="Schmutz J."/>
            <person name="Clum A."/>
            <person name="Reid I.D."/>
            <person name="Moisan M.C."/>
            <person name="Butler G."/>
            <person name="Nguyen T.T.M."/>
            <person name="Dewar K."/>
            <person name="Conant G."/>
            <person name="Drula E."/>
            <person name="Henrissat B."/>
            <person name="Hansel C."/>
            <person name="Singer S."/>
            <person name="Hutchinson M.I."/>
            <person name="de Vries R.P."/>
            <person name="Natvig D.O."/>
            <person name="Powell A.J."/>
            <person name="Tsang A."/>
            <person name="Grigoriev I.V."/>
        </authorList>
    </citation>
    <scope>NUCLEOTIDE SEQUENCE [LARGE SCALE GENOMIC DNA]</scope>
    <source>
        <strain evidence="2 3">CBS 494.80</strain>
    </source>
</reference>
<proteinExistence type="predicted"/>
<protein>
    <submittedName>
        <fullName evidence="2">Uncharacterized protein</fullName>
    </submittedName>
</protein>
<accession>A0ABR4C3X0</accession>
<dbReference type="EMBL" id="JAZHXI010000013">
    <property type="protein sequence ID" value="KAL2064614.1"/>
    <property type="molecule type" value="Genomic_DNA"/>
</dbReference>